<protein>
    <submittedName>
        <fullName evidence="1">Uncharacterized protein</fullName>
    </submittedName>
</protein>
<evidence type="ECO:0000313" key="2">
    <source>
        <dbReference type="Proteomes" id="UP001153069"/>
    </source>
</evidence>
<keyword evidence="2" id="KW-1185">Reference proteome</keyword>
<dbReference type="Proteomes" id="UP001153069">
    <property type="component" value="Unassembled WGS sequence"/>
</dbReference>
<proteinExistence type="predicted"/>
<gene>
    <name evidence="1" type="ORF">SEMRO_474_G150190.1</name>
</gene>
<organism evidence="1 2">
    <name type="scientific">Seminavis robusta</name>
    <dbReference type="NCBI Taxonomy" id="568900"/>
    <lineage>
        <taxon>Eukaryota</taxon>
        <taxon>Sar</taxon>
        <taxon>Stramenopiles</taxon>
        <taxon>Ochrophyta</taxon>
        <taxon>Bacillariophyta</taxon>
        <taxon>Bacillariophyceae</taxon>
        <taxon>Bacillariophycidae</taxon>
        <taxon>Naviculales</taxon>
        <taxon>Naviculaceae</taxon>
        <taxon>Seminavis</taxon>
    </lineage>
</organism>
<reference evidence="1" key="1">
    <citation type="submission" date="2020-06" db="EMBL/GenBank/DDBJ databases">
        <authorList>
            <consortium name="Plant Systems Biology data submission"/>
        </authorList>
    </citation>
    <scope>NUCLEOTIDE SEQUENCE</scope>
    <source>
        <strain evidence="1">D6</strain>
    </source>
</reference>
<dbReference type="EMBL" id="CAICTM010000473">
    <property type="protein sequence ID" value="CAB9511213.1"/>
    <property type="molecule type" value="Genomic_DNA"/>
</dbReference>
<name>A0A9N8HI00_9STRA</name>
<sequence>MAGENKRIIRGNMQIPRLGSRRFSPAEIKLVEDAEAILSASESGHDNMDDSGKKIRETLVKNALRRGSTTTTAEDNEDS</sequence>
<comment type="caution">
    <text evidence="1">The sequence shown here is derived from an EMBL/GenBank/DDBJ whole genome shotgun (WGS) entry which is preliminary data.</text>
</comment>
<dbReference type="AlphaFoldDB" id="A0A9N8HI00"/>
<evidence type="ECO:0000313" key="1">
    <source>
        <dbReference type="EMBL" id="CAB9511213.1"/>
    </source>
</evidence>
<accession>A0A9N8HI00</accession>